<dbReference type="Proteomes" id="UP001165289">
    <property type="component" value="Unassembled WGS sequence"/>
</dbReference>
<dbReference type="InterPro" id="IPR011993">
    <property type="entry name" value="PH-like_dom_sf"/>
</dbReference>
<dbReference type="PANTHER" id="PTHR45849:SF1">
    <property type="entry name" value="FACT COMPLEX SUBUNIT SSRP1"/>
    <property type="match status" value="1"/>
</dbReference>
<dbReference type="FunFam" id="2.30.29.30:FF:000119">
    <property type="entry name" value="FACT complex subunit SSRP1"/>
    <property type="match status" value="1"/>
</dbReference>
<dbReference type="PANTHER" id="PTHR45849">
    <property type="entry name" value="FACT COMPLEX SUBUNIT SSRP1"/>
    <property type="match status" value="1"/>
</dbReference>
<dbReference type="Gene3D" id="2.30.29.30">
    <property type="entry name" value="Pleckstrin-homology domain (PH domain)/Phosphotyrosine-binding domain (PTB)"/>
    <property type="match status" value="1"/>
</dbReference>
<dbReference type="AlphaFoldDB" id="A0AAV7JGY5"/>
<dbReference type="InterPro" id="IPR038167">
    <property type="entry name" value="SSRP1_sf"/>
</dbReference>
<keyword evidence="5" id="KW-1185">Reference proteome</keyword>
<name>A0AAV7JGY5_9METZ</name>
<proteinExistence type="predicted"/>
<dbReference type="InterPro" id="IPR024954">
    <property type="entry name" value="SSRP1_DD"/>
</dbReference>
<dbReference type="GO" id="GO:0031491">
    <property type="term" value="F:nucleosome binding"/>
    <property type="evidence" value="ECO:0007669"/>
    <property type="project" value="TreeGrafter"/>
</dbReference>
<dbReference type="Pfam" id="PF03531">
    <property type="entry name" value="SSrecog"/>
    <property type="match status" value="1"/>
</dbReference>
<comment type="caution">
    <text evidence="4">The sequence shown here is derived from an EMBL/GenBank/DDBJ whole genome shotgun (WGS) entry which is preliminary data.</text>
</comment>
<dbReference type="InterPro" id="IPR050454">
    <property type="entry name" value="RTT106/SSRP1_HistChap/FACT"/>
</dbReference>
<organism evidence="4 5">
    <name type="scientific">Oopsacas minuta</name>
    <dbReference type="NCBI Taxonomy" id="111878"/>
    <lineage>
        <taxon>Eukaryota</taxon>
        <taxon>Metazoa</taxon>
        <taxon>Porifera</taxon>
        <taxon>Hexactinellida</taxon>
        <taxon>Hexasterophora</taxon>
        <taxon>Lyssacinosida</taxon>
        <taxon>Leucopsacidae</taxon>
        <taxon>Oopsacas</taxon>
    </lineage>
</organism>
<gene>
    <name evidence="4" type="ORF">LOD99_8334</name>
</gene>
<evidence type="ECO:0000313" key="5">
    <source>
        <dbReference type="Proteomes" id="UP001165289"/>
    </source>
</evidence>
<dbReference type="GO" id="GO:0035101">
    <property type="term" value="C:FACT complex"/>
    <property type="evidence" value="ECO:0007669"/>
    <property type="project" value="TreeGrafter"/>
</dbReference>
<dbReference type="EMBL" id="JAKMXF010000334">
    <property type="protein sequence ID" value="KAI6648007.1"/>
    <property type="molecule type" value="Genomic_DNA"/>
</dbReference>
<evidence type="ECO:0000259" key="2">
    <source>
        <dbReference type="Pfam" id="PF03531"/>
    </source>
</evidence>
<feature type="domain" description="SSRP1 dimerization" evidence="2">
    <location>
        <begin position="124"/>
        <end position="188"/>
    </location>
</feature>
<reference evidence="4 5" key="1">
    <citation type="journal article" date="2023" name="BMC Biol.">
        <title>The compact genome of the sponge Oopsacas minuta (Hexactinellida) is lacking key metazoan core genes.</title>
        <authorList>
            <person name="Santini S."/>
            <person name="Schenkelaars Q."/>
            <person name="Jourda C."/>
            <person name="Duchesne M."/>
            <person name="Belahbib H."/>
            <person name="Rocher C."/>
            <person name="Selva M."/>
            <person name="Riesgo A."/>
            <person name="Vervoort M."/>
            <person name="Leys S.P."/>
            <person name="Kodjabachian L."/>
            <person name="Le Bivic A."/>
            <person name="Borchiellini C."/>
            <person name="Claverie J.M."/>
            <person name="Renard E."/>
        </authorList>
    </citation>
    <scope>NUCLEOTIDE SEQUENCE [LARGE SCALE GENOMIC DNA]</scope>
    <source>
        <strain evidence="4">SPO-2</strain>
    </source>
</reference>
<comment type="subcellular location">
    <subcellularLocation>
        <location evidence="1">Nucleus</location>
    </subcellularLocation>
</comment>
<accession>A0AAV7JGY5</accession>
<sequence length="246" mass="28258">MHPPADIVTESFSTLELCKMESAEYSDIFSLLKGVLDKGKLKLEPDRVLFKYSRTGKVDSIAASEIKQSNWMKVAKGYEVKFMLESGDVHKFDGFNESDYPNLSEFIRHNYNLDLEEVPLNVKGWNWGKVNITGSLLDFSVEDKTAFEIPLSQVNKSTHTKNEITLEFHQSEEAPVCLVEMRFHIPTNPDNEEDTVKVRYTTVNWNTSSLCNDNIIKNQMMKFTMSIMHFTILCTVDSDLVRRILV</sequence>
<evidence type="ECO:0000259" key="3">
    <source>
        <dbReference type="Pfam" id="PF17292"/>
    </source>
</evidence>
<evidence type="ECO:0000256" key="1">
    <source>
        <dbReference type="ARBA" id="ARBA00004123"/>
    </source>
</evidence>
<evidence type="ECO:0000313" key="4">
    <source>
        <dbReference type="EMBL" id="KAI6648007.1"/>
    </source>
</evidence>
<protein>
    <submittedName>
        <fullName evidence="4">FACT complex subunit SSRP1-like</fullName>
    </submittedName>
</protein>
<dbReference type="GO" id="GO:0042393">
    <property type="term" value="F:histone binding"/>
    <property type="evidence" value="ECO:0007669"/>
    <property type="project" value="TreeGrafter"/>
</dbReference>
<feature type="domain" description="FACT complex subunit SSRP1/POB3 N-terminal PH" evidence="3">
    <location>
        <begin position="24"/>
        <end position="117"/>
    </location>
</feature>
<dbReference type="Pfam" id="PF17292">
    <property type="entry name" value="POB3_N"/>
    <property type="match status" value="1"/>
</dbReference>
<dbReference type="GO" id="GO:1902275">
    <property type="term" value="P:regulation of chromatin organization"/>
    <property type="evidence" value="ECO:0007669"/>
    <property type="project" value="TreeGrafter"/>
</dbReference>
<dbReference type="Gene3D" id="2.30.29.220">
    <property type="entry name" value="Structure-specific recognition protein (SSRP1)"/>
    <property type="match status" value="1"/>
</dbReference>
<dbReference type="InterPro" id="IPR035417">
    <property type="entry name" value="SSRP1/POB3_N"/>
</dbReference>